<dbReference type="RefSeq" id="XP_013421059.1">
    <property type="nucleotide sequence ID" value="XM_013565605.1"/>
</dbReference>
<dbReference type="PROSITE" id="PS00236">
    <property type="entry name" value="NEUROTR_ION_CHANNEL"/>
    <property type="match status" value="1"/>
</dbReference>
<dbReference type="NCBIfam" id="TIGR00860">
    <property type="entry name" value="LIC"/>
    <property type="match status" value="1"/>
</dbReference>
<keyword evidence="13" id="KW-0325">Glycoprotein</keyword>
<evidence type="ECO:0000256" key="18">
    <source>
        <dbReference type="ARBA" id="ARBA00034104"/>
    </source>
</evidence>
<evidence type="ECO:0000256" key="8">
    <source>
        <dbReference type="ARBA" id="ARBA00023065"/>
    </source>
</evidence>
<proteinExistence type="inferred from homology"/>
<keyword evidence="4 20" id="KW-0812">Transmembrane</keyword>
<evidence type="ECO:0000256" key="7">
    <source>
        <dbReference type="ARBA" id="ARBA00023018"/>
    </source>
</evidence>
<dbReference type="FunCoup" id="A0A1S3KF23">
    <property type="interactions" value="241"/>
</dbReference>
<dbReference type="PANTHER" id="PTHR18945">
    <property type="entry name" value="NEUROTRANSMITTER GATED ION CHANNEL"/>
    <property type="match status" value="1"/>
</dbReference>
<sequence length="548" mass="62519">MYSGNILQILMICLSIWSFVPRATGDEKTYDSSTTASLPWIETRQDSTMEITSAASSTTPHHPSYTATNPPREQMPEYIYDIGDPTSDENVTYILDSLLKGYDKRLRPNYNGPPVEVDVNMFISTVSSVSEADMDFTLDFYFRQYWKDHRLSFNSSSMEEISLPNNLLSEIWVPDTFFVNAKKSVFHFATVKNAFLRLTRQGVVYCSFRLTVTASCPMDLTYFPMDTQICSLEIESYGYKSSDIKYRWYSPDGDPLGISEDVQLPQFVIRGHREVVKIFQLSTGNYSRLALDLYLDRNMGYYLTHIYIPSILIVVISWVSFWLHEDAVPARIALGITTVLTMTTLISTTNQALPKISYLKSIDVYLVTCFVMVFASLLEYAAVNYLGKLAKHKTKLPEMPNQSKQKGTSSCKKSPDLRNIREGLRPFAAMSMAWPPDPEKGHHQNAEARMSSMAERYRTQYHPIPTRDPVANGDVSQAEDLKDSRQREPSQHPGHAGWKCGCCTLSATILDDYSRFLFPLSFIVFNICYWTIYWHISNLTMSSDFTPL</sequence>
<dbReference type="InterPro" id="IPR005437">
    <property type="entry name" value="GABRG-1/4"/>
</dbReference>
<evidence type="ECO:0000259" key="23">
    <source>
        <dbReference type="Pfam" id="PF02932"/>
    </source>
</evidence>
<feature type="chain" id="PRO_5022256326" description="Gamma-aminobutyric acid receptor subunit beta" evidence="20">
    <location>
        <begin position="26"/>
        <end position="548"/>
    </location>
</feature>
<dbReference type="GO" id="GO:0005254">
    <property type="term" value="F:chloride channel activity"/>
    <property type="evidence" value="ECO:0007669"/>
    <property type="project" value="UniProtKB-KW"/>
</dbReference>
<keyword evidence="16" id="KW-1071">Ligand-gated ion channel</keyword>
<dbReference type="InParanoid" id="A0A1S3KF23"/>
<dbReference type="GO" id="GO:0007214">
    <property type="term" value="P:gamma-aminobutyric acid signaling pathway"/>
    <property type="evidence" value="ECO:0007669"/>
    <property type="project" value="InterPro"/>
</dbReference>
<dbReference type="Pfam" id="PF02932">
    <property type="entry name" value="Neur_chan_memb"/>
    <property type="match status" value="1"/>
</dbReference>
<evidence type="ECO:0000256" key="10">
    <source>
        <dbReference type="ARBA" id="ARBA00023157"/>
    </source>
</evidence>
<evidence type="ECO:0000256" key="15">
    <source>
        <dbReference type="ARBA" id="ARBA00023257"/>
    </source>
</evidence>
<reference evidence="25" key="1">
    <citation type="submission" date="2025-08" db="UniProtKB">
        <authorList>
            <consortium name="RefSeq"/>
        </authorList>
    </citation>
    <scope>IDENTIFICATION</scope>
    <source>
        <tissue evidence="25">Gonads</tissue>
    </source>
</reference>
<evidence type="ECO:0000256" key="4">
    <source>
        <dbReference type="ARBA" id="ARBA00022692"/>
    </source>
</evidence>
<evidence type="ECO:0000259" key="22">
    <source>
        <dbReference type="Pfam" id="PF02931"/>
    </source>
</evidence>
<evidence type="ECO:0000256" key="21">
    <source>
        <dbReference type="SAM" id="MobiDB-lite"/>
    </source>
</evidence>
<gene>
    <name evidence="25" type="primary">LOC106181276</name>
</gene>
<feature type="domain" description="Neurotransmitter-gated ion-channel transmembrane" evidence="23">
    <location>
        <begin position="306"/>
        <end position="530"/>
    </location>
</feature>
<keyword evidence="11 25" id="KW-0675">Receptor</keyword>
<keyword evidence="7" id="KW-0770">Synapse</keyword>
<evidence type="ECO:0000256" key="5">
    <source>
        <dbReference type="ARBA" id="ARBA00022729"/>
    </source>
</evidence>
<dbReference type="PRINTS" id="PR01620">
    <property type="entry name" value="GABAARGAMMA"/>
</dbReference>
<feature type="domain" description="Neurotransmitter-gated ion-channel ligand-binding" evidence="22">
    <location>
        <begin position="94"/>
        <end position="298"/>
    </location>
</feature>
<evidence type="ECO:0000256" key="20">
    <source>
        <dbReference type="RuleBase" id="RU000687"/>
    </source>
</evidence>
<dbReference type="GO" id="GO:0004890">
    <property type="term" value="F:GABA-A receptor activity"/>
    <property type="evidence" value="ECO:0007669"/>
    <property type="project" value="InterPro"/>
</dbReference>
<dbReference type="AlphaFoldDB" id="A0A1S3KF23"/>
<dbReference type="GO" id="GO:0045211">
    <property type="term" value="C:postsynaptic membrane"/>
    <property type="evidence" value="ECO:0007669"/>
    <property type="project" value="UniProtKB-SubCell"/>
</dbReference>
<dbReference type="InterPro" id="IPR036719">
    <property type="entry name" value="Neuro-gated_channel_TM_sf"/>
</dbReference>
<dbReference type="Gene3D" id="2.70.170.10">
    <property type="entry name" value="Neurotransmitter-gated ion-channel ligand-binding domain"/>
    <property type="match status" value="1"/>
</dbReference>
<dbReference type="InterPro" id="IPR006028">
    <property type="entry name" value="GABAA/Glycine_rcpt"/>
</dbReference>
<keyword evidence="5 20" id="KW-0732">Signal</keyword>
<keyword evidence="3" id="KW-1003">Cell membrane</keyword>
<dbReference type="STRING" id="7574.A0A1S3KF23"/>
<feature type="compositionally biased region" description="Basic and acidic residues" evidence="21">
    <location>
        <begin position="479"/>
        <end position="490"/>
    </location>
</feature>
<evidence type="ECO:0000256" key="13">
    <source>
        <dbReference type="ARBA" id="ARBA00023180"/>
    </source>
</evidence>
<feature type="transmembrane region" description="Helical" evidence="20">
    <location>
        <begin position="299"/>
        <end position="323"/>
    </location>
</feature>
<keyword evidence="8 20" id="KW-0406">Ion transport</keyword>
<dbReference type="OMA" id="TIYWHIS"/>
<evidence type="ECO:0000256" key="9">
    <source>
        <dbReference type="ARBA" id="ARBA00023136"/>
    </source>
</evidence>
<feature type="transmembrane region" description="Helical" evidence="20">
    <location>
        <begin position="332"/>
        <end position="353"/>
    </location>
</feature>
<dbReference type="InterPro" id="IPR018000">
    <property type="entry name" value="Neurotransmitter_ion_chnl_CS"/>
</dbReference>
<dbReference type="KEGG" id="lak:106181276"/>
<feature type="region of interest" description="Disordered" evidence="21">
    <location>
        <begin position="396"/>
        <end position="416"/>
    </location>
</feature>
<dbReference type="PRINTS" id="PR00252">
    <property type="entry name" value="NRIONCHANNEL"/>
</dbReference>
<dbReference type="GeneID" id="106181276"/>
<evidence type="ECO:0000256" key="1">
    <source>
        <dbReference type="ARBA" id="ARBA00010180"/>
    </source>
</evidence>
<dbReference type="Proteomes" id="UP000085678">
    <property type="component" value="Unplaced"/>
</dbReference>
<dbReference type="InterPro" id="IPR006029">
    <property type="entry name" value="Neurotrans-gated_channel_TM"/>
</dbReference>
<dbReference type="InterPro" id="IPR038050">
    <property type="entry name" value="Neuro_actylchol_rec"/>
</dbReference>
<dbReference type="FunFam" id="1.20.58.390:FF:000067">
    <property type="entry name" value="Glycine receptor subunit alpha-2"/>
    <property type="match status" value="1"/>
</dbReference>
<keyword evidence="2 20" id="KW-0813">Transport</keyword>
<dbReference type="SUPFAM" id="SSF90112">
    <property type="entry name" value="Neurotransmitter-gated ion-channel transmembrane pore"/>
    <property type="match status" value="1"/>
</dbReference>
<comment type="similarity">
    <text evidence="1">Belongs to the ligand-gated ion channel (TC 1.A.9) family. Gamma-aminobutyric acid receptor (TC 1.A.9.5) subfamily.</text>
</comment>
<keyword evidence="6 20" id="KW-1133">Transmembrane helix</keyword>
<dbReference type="InterPro" id="IPR006202">
    <property type="entry name" value="Neur_chan_lig-bd"/>
</dbReference>
<feature type="region of interest" description="Disordered" evidence="21">
    <location>
        <begin position="463"/>
        <end position="496"/>
    </location>
</feature>
<feature type="transmembrane region" description="Helical" evidence="20">
    <location>
        <begin position="365"/>
        <end position="386"/>
    </location>
</feature>
<keyword evidence="17 20" id="KW-0407">Ion channel</keyword>
<evidence type="ECO:0000313" key="24">
    <source>
        <dbReference type="Proteomes" id="UP000085678"/>
    </source>
</evidence>
<dbReference type="FunFam" id="2.70.170.10:FF:000021">
    <property type="entry name" value="Gamma-aminobutyric acid receptor isoform 3b"/>
    <property type="match status" value="1"/>
</dbReference>
<dbReference type="InterPro" id="IPR006201">
    <property type="entry name" value="Neur_channel"/>
</dbReference>
<dbReference type="Gene3D" id="1.20.58.390">
    <property type="entry name" value="Neurotransmitter-gated ion-channel transmembrane domain"/>
    <property type="match status" value="1"/>
</dbReference>
<feature type="compositionally biased region" description="Polar residues" evidence="21">
    <location>
        <begin position="400"/>
        <end position="412"/>
    </location>
</feature>
<comment type="subcellular location">
    <subcellularLocation>
        <location evidence="18">Postsynaptic cell membrane</location>
        <topology evidence="18">Multi-pass membrane protein</topology>
    </subcellularLocation>
</comment>
<evidence type="ECO:0000256" key="17">
    <source>
        <dbReference type="ARBA" id="ARBA00023303"/>
    </source>
</evidence>
<feature type="compositionally biased region" description="Polar residues" evidence="21">
    <location>
        <begin position="53"/>
        <end position="71"/>
    </location>
</feature>
<evidence type="ECO:0000256" key="3">
    <source>
        <dbReference type="ARBA" id="ARBA00022475"/>
    </source>
</evidence>
<dbReference type="SUPFAM" id="SSF63712">
    <property type="entry name" value="Nicotinic receptor ligand binding domain-like"/>
    <property type="match status" value="1"/>
</dbReference>
<evidence type="ECO:0000256" key="2">
    <source>
        <dbReference type="ARBA" id="ARBA00022448"/>
    </source>
</evidence>
<dbReference type="PRINTS" id="PR00253">
    <property type="entry name" value="GABAARECEPTR"/>
</dbReference>
<evidence type="ECO:0000256" key="16">
    <source>
        <dbReference type="ARBA" id="ARBA00023286"/>
    </source>
</evidence>
<evidence type="ECO:0000256" key="14">
    <source>
        <dbReference type="ARBA" id="ARBA00023214"/>
    </source>
</evidence>
<keyword evidence="14" id="KW-0868">Chloride</keyword>
<feature type="region of interest" description="Disordered" evidence="21">
    <location>
        <begin position="53"/>
        <end position="73"/>
    </location>
</feature>
<keyword evidence="12" id="KW-0869">Chloride channel</keyword>
<evidence type="ECO:0000256" key="6">
    <source>
        <dbReference type="ARBA" id="ARBA00022989"/>
    </source>
</evidence>
<feature type="signal peptide" evidence="20">
    <location>
        <begin position="1"/>
        <end position="25"/>
    </location>
</feature>
<evidence type="ECO:0000256" key="19">
    <source>
        <dbReference type="ARBA" id="ARBA00071250"/>
    </source>
</evidence>
<accession>A0A1S3KF23</accession>
<evidence type="ECO:0000256" key="12">
    <source>
        <dbReference type="ARBA" id="ARBA00023173"/>
    </source>
</evidence>
<keyword evidence="10" id="KW-1015">Disulfide bond</keyword>
<dbReference type="GO" id="GO:0034707">
    <property type="term" value="C:chloride channel complex"/>
    <property type="evidence" value="ECO:0007669"/>
    <property type="project" value="UniProtKB-KW"/>
</dbReference>
<name>A0A1S3KF23_LINAN</name>
<protein>
    <recommendedName>
        <fullName evidence="19">Gamma-aminobutyric acid receptor subunit beta</fullName>
    </recommendedName>
</protein>
<dbReference type="Pfam" id="PF02931">
    <property type="entry name" value="Neur_chan_LBD"/>
    <property type="match status" value="1"/>
</dbReference>
<keyword evidence="9 20" id="KW-0472">Membrane</keyword>
<feature type="transmembrane region" description="Helical" evidence="20">
    <location>
        <begin position="516"/>
        <end position="536"/>
    </location>
</feature>
<keyword evidence="15" id="KW-0628">Postsynaptic cell membrane</keyword>
<organism evidence="24 25">
    <name type="scientific">Lingula anatina</name>
    <name type="common">Brachiopod</name>
    <name type="synonym">Lingula unguis</name>
    <dbReference type="NCBI Taxonomy" id="7574"/>
    <lineage>
        <taxon>Eukaryota</taxon>
        <taxon>Metazoa</taxon>
        <taxon>Spiralia</taxon>
        <taxon>Lophotrochozoa</taxon>
        <taxon>Brachiopoda</taxon>
        <taxon>Linguliformea</taxon>
        <taxon>Lingulata</taxon>
        <taxon>Lingulida</taxon>
        <taxon>Linguloidea</taxon>
        <taxon>Lingulidae</taxon>
        <taxon>Lingula</taxon>
    </lineage>
</organism>
<evidence type="ECO:0000313" key="25">
    <source>
        <dbReference type="RefSeq" id="XP_013421059.1"/>
    </source>
</evidence>
<dbReference type="InterPro" id="IPR036734">
    <property type="entry name" value="Neur_chan_lig-bd_sf"/>
</dbReference>
<dbReference type="OrthoDB" id="8890589at2759"/>
<dbReference type="CDD" id="cd19049">
    <property type="entry name" value="LGIC_TM_anion"/>
    <property type="match status" value="1"/>
</dbReference>
<dbReference type="GO" id="GO:0005230">
    <property type="term" value="F:extracellular ligand-gated monoatomic ion channel activity"/>
    <property type="evidence" value="ECO:0007669"/>
    <property type="project" value="InterPro"/>
</dbReference>
<keyword evidence="24" id="KW-1185">Reference proteome</keyword>
<evidence type="ECO:0000256" key="11">
    <source>
        <dbReference type="ARBA" id="ARBA00023170"/>
    </source>
</evidence>